<dbReference type="AlphaFoldDB" id="A0A9D3ZG27"/>
<name>A0A9D3ZG27_9ROSI</name>
<accession>A0A9D3ZG27</accession>
<comment type="caution">
    <text evidence="1">The sequence shown here is derived from an EMBL/GenBank/DDBJ whole genome shotgun (WGS) entry which is preliminary data.</text>
</comment>
<organism evidence="1 2">
    <name type="scientific">Gossypium stocksii</name>
    <dbReference type="NCBI Taxonomy" id="47602"/>
    <lineage>
        <taxon>Eukaryota</taxon>
        <taxon>Viridiplantae</taxon>
        <taxon>Streptophyta</taxon>
        <taxon>Embryophyta</taxon>
        <taxon>Tracheophyta</taxon>
        <taxon>Spermatophyta</taxon>
        <taxon>Magnoliopsida</taxon>
        <taxon>eudicotyledons</taxon>
        <taxon>Gunneridae</taxon>
        <taxon>Pentapetalae</taxon>
        <taxon>rosids</taxon>
        <taxon>malvids</taxon>
        <taxon>Malvales</taxon>
        <taxon>Malvaceae</taxon>
        <taxon>Malvoideae</taxon>
        <taxon>Gossypium</taxon>
    </lineage>
</organism>
<sequence>MLAIFQHQYQLKGSDVGKFVRFYYFSYRSNRGYNNNSSETDNISRELNGAMNINFLSGRKKYKISTGTVCINPLNEESNTQLEHHQKRNLLVRLLKSPRLTLPLWQACHRLPRLAHQSQLMKIIFTLFLGVLFLPPLLKKYLSRLLEKKKLYLEKDSTLVDAVPSVVDDDTNIVPSVAGGDETMVLSVVGSFALDITARSFSLANCFGGCCSLPTSLDITVGSFALTNYFGGRDSLPASFDITAGSFTLANYFGCHNSLHASLDFTTESFALTNCFKGGGSLLASLDITAGSFALINCFGSYGSSSTSLDITIGSFALTNYFGGYGSSPVSINLTTKSFAR</sequence>
<protein>
    <submittedName>
        <fullName evidence="1">Uncharacterized protein</fullName>
    </submittedName>
</protein>
<keyword evidence="2" id="KW-1185">Reference proteome</keyword>
<evidence type="ECO:0000313" key="1">
    <source>
        <dbReference type="EMBL" id="KAH1032375.1"/>
    </source>
</evidence>
<reference evidence="1 2" key="1">
    <citation type="journal article" date="2021" name="Plant Biotechnol. J.">
        <title>Multi-omics assisted identification of the key and species-specific regulatory components of drought-tolerant mechanisms in Gossypium stocksii.</title>
        <authorList>
            <person name="Yu D."/>
            <person name="Ke L."/>
            <person name="Zhang D."/>
            <person name="Wu Y."/>
            <person name="Sun Y."/>
            <person name="Mei J."/>
            <person name="Sun J."/>
            <person name="Sun Y."/>
        </authorList>
    </citation>
    <scope>NUCLEOTIDE SEQUENCE [LARGE SCALE GENOMIC DNA]</scope>
    <source>
        <strain evidence="2">cv. E1</strain>
        <tissue evidence="1">Leaf</tissue>
    </source>
</reference>
<gene>
    <name evidence="1" type="ORF">J1N35_044549</name>
</gene>
<dbReference type="EMBL" id="JAIQCV010000013">
    <property type="protein sequence ID" value="KAH1032375.1"/>
    <property type="molecule type" value="Genomic_DNA"/>
</dbReference>
<dbReference type="Proteomes" id="UP000828251">
    <property type="component" value="Unassembled WGS sequence"/>
</dbReference>
<evidence type="ECO:0000313" key="2">
    <source>
        <dbReference type="Proteomes" id="UP000828251"/>
    </source>
</evidence>
<proteinExistence type="predicted"/>